<protein>
    <submittedName>
        <fullName evidence="11">4Fe-4S ferredoxin</fullName>
    </submittedName>
</protein>
<keyword evidence="7" id="KW-0249">Electron transport</keyword>
<keyword evidence="5" id="KW-0479">Metal-binding</keyword>
<dbReference type="InterPro" id="IPR014297">
    <property type="entry name" value="DMSO_DmsB"/>
</dbReference>
<dbReference type="Proteomes" id="UP000054623">
    <property type="component" value="Unassembled WGS sequence"/>
</dbReference>
<evidence type="ECO:0000259" key="10">
    <source>
        <dbReference type="PROSITE" id="PS51379"/>
    </source>
</evidence>
<comment type="cofactor">
    <cofactor evidence="1">
        <name>[4Fe-4S] cluster</name>
        <dbReference type="ChEBI" id="CHEBI:49883"/>
    </cofactor>
</comment>
<keyword evidence="6" id="KW-0677">Repeat</keyword>
<dbReference type="AlphaFoldDB" id="A0A0W1JHX8"/>
<comment type="caution">
    <text evidence="11">The sequence shown here is derived from an EMBL/GenBank/DDBJ whole genome shotgun (WGS) entry which is preliminary data.</text>
</comment>
<reference evidence="11 12" key="1">
    <citation type="submission" date="2015-12" db="EMBL/GenBank/DDBJ databases">
        <title>Draft Genome Sequence of Desulfitobacterium hafniense Strain DH, a Sulfate-reducing Bacterium Isolated from Paddy Soils.</title>
        <authorList>
            <person name="Bao P."/>
            <person name="Zhang X."/>
            <person name="Li G."/>
        </authorList>
    </citation>
    <scope>NUCLEOTIDE SEQUENCE [LARGE SCALE GENOMIC DNA]</scope>
    <source>
        <strain evidence="11 12">DH</strain>
    </source>
</reference>
<evidence type="ECO:0000256" key="7">
    <source>
        <dbReference type="ARBA" id="ARBA00022982"/>
    </source>
</evidence>
<keyword evidence="4" id="KW-0004">4Fe-4S</keyword>
<evidence type="ECO:0000256" key="6">
    <source>
        <dbReference type="ARBA" id="ARBA00022737"/>
    </source>
</evidence>
<dbReference type="SUPFAM" id="SSF54862">
    <property type="entry name" value="4Fe-4S ferredoxins"/>
    <property type="match status" value="1"/>
</dbReference>
<evidence type="ECO:0000256" key="2">
    <source>
        <dbReference type="ARBA" id="ARBA00003584"/>
    </source>
</evidence>
<evidence type="ECO:0000256" key="3">
    <source>
        <dbReference type="ARBA" id="ARBA00022448"/>
    </source>
</evidence>
<gene>
    <name evidence="11" type="ORF">AT727_22775</name>
</gene>
<feature type="domain" description="4Fe-4S ferredoxin-type" evidence="10">
    <location>
        <begin position="5"/>
        <end position="33"/>
    </location>
</feature>
<dbReference type="GO" id="GO:0046872">
    <property type="term" value="F:metal ion binding"/>
    <property type="evidence" value="ECO:0007669"/>
    <property type="project" value="UniProtKB-KW"/>
</dbReference>
<name>A0A0W1JHX8_DESHA</name>
<dbReference type="InterPro" id="IPR017900">
    <property type="entry name" value="4Fe4S_Fe_S_CS"/>
</dbReference>
<evidence type="ECO:0000256" key="9">
    <source>
        <dbReference type="ARBA" id="ARBA00023014"/>
    </source>
</evidence>
<dbReference type="RefSeq" id="WP_005808950.1">
    <property type="nucleotide sequence ID" value="NZ_CABKQQ010000016.1"/>
</dbReference>
<evidence type="ECO:0000256" key="8">
    <source>
        <dbReference type="ARBA" id="ARBA00023004"/>
    </source>
</evidence>
<dbReference type="Gene3D" id="3.30.70.20">
    <property type="match status" value="2"/>
</dbReference>
<sequence>MANQYGFYVDQHNCIGCFTCQIACKDKNDLADGLRWRKVHEFTGGSCIEENGVFKSNVFAYWLSLGCNHCEHPKCAENCPTGAMYKREEDGIVLVDQDKCIGCGYCTWSCPYEVPQVAGKTASKCNFCIDLQKEGKNPACVDACIMRVLKFGPLDELRAEYGEIAQVKGLPSADITKPSLVITPHKAAIK</sequence>
<keyword evidence="9" id="KW-0411">Iron-sulfur</keyword>
<dbReference type="EMBL" id="LOCK01000027">
    <property type="protein sequence ID" value="KTE91367.1"/>
    <property type="molecule type" value="Genomic_DNA"/>
</dbReference>
<accession>A0A0W1JHX8</accession>
<evidence type="ECO:0000313" key="12">
    <source>
        <dbReference type="Proteomes" id="UP000054623"/>
    </source>
</evidence>
<organism evidence="11 12">
    <name type="scientific">Desulfitobacterium hafniense</name>
    <name type="common">Desulfitobacterium frappieri</name>
    <dbReference type="NCBI Taxonomy" id="49338"/>
    <lineage>
        <taxon>Bacteria</taxon>
        <taxon>Bacillati</taxon>
        <taxon>Bacillota</taxon>
        <taxon>Clostridia</taxon>
        <taxon>Eubacteriales</taxon>
        <taxon>Desulfitobacteriaceae</taxon>
        <taxon>Desulfitobacterium</taxon>
    </lineage>
</organism>
<dbReference type="PROSITE" id="PS51379">
    <property type="entry name" value="4FE4S_FER_2"/>
    <property type="match status" value="2"/>
</dbReference>
<dbReference type="InterPro" id="IPR017896">
    <property type="entry name" value="4Fe4S_Fe-S-bd"/>
</dbReference>
<dbReference type="OrthoDB" id="9810688at2"/>
<keyword evidence="3" id="KW-0813">Transport</keyword>
<evidence type="ECO:0000313" key="11">
    <source>
        <dbReference type="EMBL" id="KTE91367.1"/>
    </source>
</evidence>
<dbReference type="OMA" id="GAIQFGP"/>
<evidence type="ECO:0000256" key="4">
    <source>
        <dbReference type="ARBA" id="ARBA00022485"/>
    </source>
</evidence>
<evidence type="ECO:0000256" key="5">
    <source>
        <dbReference type="ARBA" id="ARBA00022723"/>
    </source>
</evidence>
<dbReference type="NCBIfam" id="TIGR02951">
    <property type="entry name" value="DMSO_dmsB"/>
    <property type="match status" value="1"/>
</dbReference>
<dbReference type="PANTHER" id="PTHR43177:SF5">
    <property type="entry name" value="ANAEROBIC DIMETHYL SULFOXIDE REDUCTASE CHAIN B-RELATED"/>
    <property type="match status" value="1"/>
</dbReference>
<dbReference type="GO" id="GO:0051539">
    <property type="term" value="F:4 iron, 4 sulfur cluster binding"/>
    <property type="evidence" value="ECO:0007669"/>
    <property type="project" value="UniProtKB-KW"/>
</dbReference>
<comment type="function">
    <text evidence="2">Electron transfer subunit of the terminal reductase during anaerobic growth on various sulfoxide and N-oxide compounds.</text>
</comment>
<dbReference type="InterPro" id="IPR050954">
    <property type="entry name" value="ET_IronSulfur_Cluster-Binding"/>
</dbReference>
<dbReference type="CDD" id="cd16371">
    <property type="entry name" value="DMSOR_beta_like"/>
    <property type="match status" value="1"/>
</dbReference>
<dbReference type="Pfam" id="PF13247">
    <property type="entry name" value="Fer4_11"/>
    <property type="match status" value="1"/>
</dbReference>
<feature type="domain" description="4Fe-4S ferredoxin-type" evidence="10">
    <location>
        <begin position="91"/>
        <end position="120"/>
    </location>
</feature>
<dbReference type="PROSITE" id="PS00198">
    <property type="entry name" value="4FE4S_FER_1"/>
    <property type="match status" value="1"/>
</dbReference>
<keyword evidence="8" id="KW-0408">Iron</keyword>
<proteinExistence type="predicted"/>
<dbReference type="PANTHER" id="PTHR43177">
    <property type="entry name" value="PROTEIN NRFC"/>
    <property type="match status" value="1"/>
</dbReference>
<evidence type="ECO:0000256" key="1">
    <source>
        <dbReference type="ARBA" id="ARBA00001966"/>
    </source>
</evidence>